<dbReference type="PANTHER" id="PTHR45586:SF1">
    <property type="entry name" value="LIPOPOLYSACCHARIDE ASSEMBLY PROTEIN B"/>
    <property type="match status" value="1"/>
</dbReference>
<dbReference type="InterPro" id="IPR051012">
    <property type="entry name" value="CellSynth/LPSAsmb/PSIAsmb"/>
</dbReference>
<organism evidence="4 5">
    <name type="scientific">Marinobacterium iners DSM 11526</name>
    <dbReference type="NCBI Taxonomy" id="1122198"/>
    <lineage>
        <taxon>Bacteria</taxon>
        <taxon>Pseudomonadati</taxon>
        <taxon>Pseudomonadota</taxon>
        <taxon>Gammaproteobacteria</taxon>
        <taxon>Oceanospirillales</taxon>
        <taxon>Oceanospirillaceae</taxon>
        <taxon>Marinobacterium</taxon>
    </lineage>
</organism>
<sequence length="575" mass="65387">MHQFMNKPLLISLITSLLITGCSQMDRTPSSANADTLELAPTTTYIKGELNADSLYQLLSAELAGKQGRFDLALEHYLNQTRLTRDPAVAERATRIAQFLRRTDAVMETSRLWSEIEPGNIEPLHIRANILLHERQFELALPLLEQVLEQGGDEALTLIAAQSEEMPAEVAEHYYDLLTRLNRQQPEQLDYLLTRVLLLRQLDRTTAAAELLDAGLRVEPDQAELVLQRAEIYRQQGQPAQGLKLVQRALRQEPEHTRLAASRAQLLLLSGQTEMAWEAIQQLLQQQEDNQQLRYYFALLLLENNRPEQSRRLLQQLLDQQPDNSAPHFYLGVIAQQQEQRELALEHFLQVDQGPNLIQAYARALSLFESADDQARVTALIATGRESHPDQREDLIILQVEWLDRVGLRPEALAILNQSLEQSPDSVNLLYTRSMLTDPEQSQQMISDLRRALVLSPDNPMLQNALGYTLTLYTDELEEAHALISRALAQQPEDAAILDSMGWVLHRLGRNEEALHFLQQAHSRYPEPEVTAHLVQVLWELDQQQRATELLLQALEQQPNDSHLLEAADMIGVTP</sequence>
<proteinExistence type="predicted"/>
<dbReference type="InterPro" id="IPR019734">
    <property type="entry name" value="TPR_rpt"/>
</dbReference>
<evidence type="ECO:0000256" key="2">
    <source>
        <dbReference type="ARBA" id="ARBA00022803"/>
    </source>
</evidence>
<evidence type="ECO:0000313" key="4">
    <source>
        <dbReference type="EMBL" id="SEB01347.1"/>
    </source>
</evidence>
<dbReference type="PROSITE" id="PS50005">
    <property type="entry name" value="TPR"/>
    <property type="match status" value="1"/>
</dbReference>
<dbReference type="Pfam" id="PF14559">
    <property type="entry name" value="TPR_19"/>
    <property type="match status" value="2"/>
</dbReference>
<protein>
    <submittedName>
        <fullName evidence="4">Tetratricopeptide repeat-containing protein</fullName>
    </submittedName>
</protein>
<dbReference type="Pfam" id="PF13432">
    <property type="entry name" value="TPR_16"/>
    <property type="match status" value="1"/>
</dbReference>
<reference evidence="5" key="1">
    <citation type="submission" date="2016-10" db="EMBL/GenBank/DDBJ databases">
        <authorList>
            <person name="Varghese N."/>
            <person name="Submissions S."/>
        </authorList>
    </citation>
    <scope>NUCLEOTIDE SEQUENCE [LARGE SCALE GENOMIC DNA]</scope>
    <source>
        <strain evidence="5">DSM 11526</strain>
    </source>
</reference>
<dbReference type="InterPro" id="IPR011990">
    <property type="entry name" value="TPR-like_helical_dom_sf"/>
</dbReference>
<dbReference type="Proteomes" id="UP000242469">
    <property type="component" value="Unassembled WGS sequence"/>
</dbReference>
<dbReference type="Gene3D" id="1.25.40.10">
    <property type="entry name" value="Tetratricopeptide repeat domain"/>
    <property type="match status" value="3"/>
</dbReference>
<keyword evidence="5" id="KW-1185">Reference proteome</keyword>
<feature type="repeat" description="TPR" evidence="3">
    <location>
        <begin position="223"/>
        <end position="256"/>
    </location>
</feature>
<dbReference type="PROSITE" id="PS51257">
    <property type="entry name" value="PROKAR_LIPOPROTEIN"/>
    <property type="match status" value="1"/>
</dbReference>
<keyword evidence="1" id="KW-0677">Repeat</keyword>
<evidence type="ECO:0000256" key="3">
    <source>
        <dbReference type="PROSITE-ProRule" id="PRU00339"/>
    </source>
</evidence>
<accession>A0A1H4FW60</accession>
<dbReference type="SMART" id="SM00028">
    <property type="entry name" value="TPR"/>
    <property type="match status" value="8"/>
</dbReference>
<dbReference type="PANTHER" id="PTHR45586">
    <property type="entry name" value="TPR REPEAT-CONTAINING PROTEIN PA4667"/>
    <property type="match status" value="1"/>
</dbReference>
<dbReference type="AlphaFoldDB" id="A0A1H4FW60"/>
<evidence type="ECO:0000256" key="1">
    <source>
        <dbReference type="ARBA" id="ARBA00022737"/>
    </source>
</evidence>
<name>A0A1H4FW60_9GAMM</name>
<dbReference type="EMBL" id="FNRJ01000013">
    <property type="protein sequence ID" value="SEB01347.1"/>
    <property type="molecule type" value="Genomic_DNA"/>
</dbReference>
<gene>
    <name evidence="4" type="ORF">SAMN02745729_1138</name>
</gene>
<evidence type="ECO:0000313" key="5">
    <source>
        <dbReference type="Proteomes" id="UP000242469"/>
    </source>
</evidence>
<keyword evidence="2 3" id="KW-0802">TPR repeat</keyword>
<dbReference type="SUPFAM" id="SSF48452">
    <property type="entry name" value="TPR-like"/>
    <property type="match status" value="2"/>
</dbReference>
<dbReference type="STRING" id="1122198.SAMN02745729_1138"/>